<dbReference type="AlphaFoldDB" id="A0A9P5EUZ2"/>
<gene>
    <name evidence="2" type="ORF">CGCSCA2_v005987</name>
</gene>
<dbReference type="EMBL" id="QPMT01000015">
    <property type="protein sequence ID" value="KAF4859852.1"/>
    <property type="molecule type" value="Genomic_DNA"/>
</dbReference>
<feature type="signal peptide" evidence="1">
    <location>
        <begin position="1"/>
        <end position="18"/>
    </location>
</feature>
<comment type="caution">
    <text evidence="2">The sequence shown here is derived from an EMBL/GenBank/DDBJ whole genome shotgun (WGS) entry which is preliminary data.</text>
</comment>
<keyword evidence="1" id="KW-0732">Signal</keyword>
<reference evidence="2" key="1">
    <citation type="submission" date="2019-06" db="EMBL/GenBank/DDBJ databases">
        <authorList>
            <person name="Gan P."/>
            <person name="Shirasu K."/>
        </authorList>
    </citation>
    <scope>NUCLEOTIDE SEQUENCE [LARGE SCALE GENOMIC DNA]</scope>
    <source>
        <strain evidence="2">CAD2</strain>
    </source>
</reference>
<proteinExistence type="predicted"/>
<sequence length="87" mass="9122">MKVPKILVLVSMALGATARCKKATASLCESNSSAVAQGFTSSFTCQSSEELPCQTECITTGTKGIEVAKCCKSACTTTLRTLTQDYS</sequence>
<organism evidence="2 3">
    <name type="scientific">Colletotrichum siamense</name>
    <name type="common">Anthracnose fungus</name>
    <dbReference type="NCBI Taxonomy" id="690259"/>
    <lineage>
        <taxon>Eukaryota</taxon>
        <taxon>Fungi</taxon>
        <taxon>Dikarya</taxon>
        <taxon>Ascomycota</taxon>
        <taxon>Pezizomycotina</taxon>
        <taxon>Sordariomycetes</taxon>
        <taxon>Hypocreomycetidae</taxon>
        <taxon>Glomerellales</taxon>
        <taxon>Glomerellaceae</taxon>
        <taxon>Colletotrichum</taxon>
        <taxon>Colletotrichum gloeosporioides species complex</taxon>
    </lineage>
</organism>
<accession>A0A9P5EUZ2</accession>
<keyword evidence="3" id="KW-1185">Reference proteome</keyword>
<evidence type="ECO:0000256" key="1">
    <source>
        <dbReference type="SAM" id="SignalP"/>
    </source>
</evidence>
<dbReference type="OrthoDB" id="5190780at2759"/>
<feature type="chain" id="PRO_5040364023" evidence="1">
    <location>
        <begin position="19"/>
        <end position="87"/>
    </location>
</feature>
<dbReference type="Proteomes" id="UP000711996">
    <property type="component" value="Unassembled WGS sequence"/>
</dbReference>
<protein>
    <submittedName>
        <fullName evidence="2">Uncharacterized protein</fullName>
    </submittedName>
</protein>
<evidence type="ECO:0000313" key="3">
    <source>
        <dbReference type="Proteomes" id="UP000711996"/>
    </source>
</evidence>
<evidence type="ECO:0000313" key="2">
    <source>
        <dbReference type="EMBL" id="KAF4859852.1"/>
    </source>
</evidence>
<name>A0A9P5EUZ2_COLSI</name>